<feature type="domain" description="Protein kinase" evidence="31">
    <location>
        <begin position="122"/>
        <end position="382"/>
    </location>
</feature>
<evidence type="ECO:0000256" key="10">
    <source>
        <dbReference type="ARBA" id="ARBA00022741"/>
    </source>
</evidence>
<evidence type="ECO:0000256" key="23">
    <source>
        <dbReference type="ARBA" id="ARBA00051693"/>
    </source>
</evidence>
<feature type="region of interest" description="Disordered" evidence="29">
    <location>
        <begin position="407"/>
        <end position="450"/>
    </location>
</feature>
<dbReference type="GO" id="GO:0010508">
    <property type="term" value="P:positive regulation of autophagy"/>
    <property type="evidence" value="ECO:0007669"/>
    <property type="project" value="UniProtKB-ARBA"/>
</dbReference>
<dbReference type="GO" id="GO:0004713">
    <property type="term" value="F:protein tyrosine kinase activity"/>
    <property type="evidence" value="ECO:0007669"/>
    <property type="project" value="UniProtKB-KW"/>
</dbReference>
<evidence type="ECO:0000313" key="32">
    <source>
        <dbReference type="EMBL" id="KAI9562754.1"/>
    </source>
</evidence>
<keyword evidence="12" id="KW-0067">ATP-binding</keyword>
<feature type="region of interest" description="Disordered" evidence="29">
    <location>
        <begin position="673"/>
        <end position="706"/>
    </location>
</feature>
<evidence type="ECO:0000256" key="12">
    <source>
        <dbReference type="ARBA" id="ARBA00022840"/>
    </source>
</evidence>
<protein>
    <recommendedName>
        <fullName evidence="24">Dual specificity mitogen-activated protein kinase kinase 7</fullName>
        <ecNumber evidence="20">2.7.12.2</ecNumber>
    </recommendedName>
    <alternativeName>
        <fullName evidence="26">JNK-activating kinase 2</fullName>
    </alternativeName>
    <alternativeName>
        <fullName evidence="25">MAPK/ERK kinase 7</fullName>
    </alternativeName>
    <alternativeName>
        <fullName evidence="27">c-Jun N-terminal kinase kinase 2</fullName>
    </alternativeName>
</protein>
<feature type="compositionally biased region" description="Pro residues" evidence="29">
    <location>
        <begin position="571"/>
        <end position="583"/>
    </location>
</feature>
<dbReference type="Pfam" id="PF00069">
    <property type="entry name" value="Pkinase"/>
    <property type="match status" value="1"/>
</dbReference>
<keyword evidence="6" id="KW-0597">Phosphoprotein</keyword>
<evidence type="ECO:0000256" key="29">
    <source>
        <dbReference type="SAM" id="MobiDB-lite"/>
    </source>
</evidence>
<name>A0AAD5Q047_9CRUS</name>
<sequence length="827" mass="91647">MVVFFIEPESKMVSLQNLLSLEERLRAENTEAARLNQERMSIDNDVPFVRQGSGRRPGPLPLQPNGTPTRVRHNFDLAGINIPNCSTNSKQAEIEARLQEIIKLTGIITVDGKRYFSSIHDLEHLGELGFGSCGHVVKMRHPPSNAIIAVKQMRRSGNREENKRITMDLEVVLKSHDCPYIVQCLGCFVTESDVWICMELMATCFDKLLKRLRKPISEPIIGKIAVATVKALHYLKETHGVIHRDVKPSNILLDERGNVKLCDFGISGWLEDSKAKTRSAGCAAYMAPERIEPPDPSHPDYDIRADVWSLGITLVEMATGNSPYRDCQTDFEVLARVVRDDPPLLSQSQGFSPELCSFVRDCLTKNYKHRPKYKKLLEHPFIKKYDALPIDVSVWYQSAIRQIESNQLVRQSPQRTSQRMCTPPSPSLRRVTSEPPPIPPRTPESQRKPLLVRLASEPVVDGLDFQTVNGRVTVVGTKQSQQQQQQQQQQFQFDPKPPAGKPSPPVTGPVGPGGFRFNLPLRPPALPPRPPPTGGNPQQQSTQLQTSPSEETQPSLGMRGFNSSRVTNPPTDLPGLPPRPPPAVAESAADRNSSSVTRLAQMFGTQLSPARSPTTTGRDPNEIFNLPSNRRPADSPPVIPPRLSPESANPPPRAFFSEGLLARISQDPLFSRLLKPSSSSDQSHGRNNGHHQSSSDQRSAPSSSLFGRRISSEGLSLRRYSVFIRIFSYAIFQFLFFFFFNSRYSPSPPQHPPPQPPARRLSQSSGSGGGSGYASGGGAGSASVPASPVLHPRHMGENVNPFSSGYVLPRHLTPEPQRRSFSQRFEL</sequence>
<accession>A0AAD5Q047</accession>
<feature type="compositionally biased region" description="Polar residues" evidence="29">
    <location>
        <begin position="676"/>
        <end position="692"/>
    </location>
</feature>
<evidence type="ECO:0000256" key="4">
    <source>
        <dbReference type="ARBA" id="ARBA00022490"/>
    </source>
</evidence>
<dbReference type="GO" id="GO:0000287">
    <property type="term" value="F:magnesium ion binding"/>
    <property type="evidence" value="ECO:0007669"/>
    <property type="project" value="UniProtKB-ARBA"/>
</dbReference>
<keyword evidence="30" id="KW-1133">Transmembrane helix</keyword>
<evidence type="ECO:0000256" key="5">
    <source>
        <dbReference type="ARBA" id="ARBA00022527"/>
    </source>
</evidence>
<keyword evidence="7" id="KW-0808">Transferase</keyword>
<comment type="catalytic activity">
    <reaction evidence="22">
        <text>L-threonyl-[protein] + ATP = O-phospho-L-threonyl-[protein] + ADP + H(+)</text>
        <dbReference type="Rhea" id="RHEA:46608"/>
        <dbReference type="Rhea" id="RHEA-COMP:11060"/>
        <dbReference type="Rhea" id="RHEA-COMP:11605"/>
        <dbReference type="ChEBI" id="CHEBI:15378"/>
        <dbReference type="ChEBI" id="CHEBI:30013"/>
        <dbReference type="ChEBI" id="CHEBI:30616"/>
        <dbReference type="ChEBI" id="CHEBI:61977"/>
        <dbReference type="ChEBI" id="CHEBI:456216"/>
        <dbReference type="EC" id="2.7.12.2"/>
    </reaction>
</comment>
<comment type="caution">
    <text evidence="32">The sequence shown here is derived from an EMBL/GenBank/DDBJ whole genome shotgun (WGS) entry which is preliminary data.</text>
</comment>
<dbReference type="Proteomes" id="UP000820818">
    <property type="component" value="Linkage Group LG2"/>
</dbReference>
<dbReference type="EC" id="2.7.12.2" evidence="20"/>
<evidence type="ECO:0000256" key="19">
    <source>
        <dbReference type="ARBA" id="ARBA00038035"/>
    </source>
</evidence>
<dbReference type="SUPFAM" id="SSF56112">
    <property type="entry name" value="Protein kinase-like (PK-like)"/>
    <property type="match status" value="1"/>
</dbReference>
<keyword evidence="17" id="KW-0829">Tyrosine-protein kinase</keyword>
<evidence type="ECO:0000256" key="22">
    <source>
        <dbReference type="ARBA" id="ARBA00049299"/>
    </source>
</evidence>
<evidence type="ECO:0000256" key="18">
    <source>
        <dbReference type="ARBA" id="ARBA00023242"/>
    </source>
</evidence>
<feature type="transmembrane region" description="Helical" evidence="30">
    <location>
        <begin position="722"/>
        <end position="740"/>
    </location>
</feature>
<feature type="compositionally biased region" description="Polar residues" evidence="29">
    <location>
        <begin position="590"/>
        <end position="618"/>
    </location>
</feature>
<comment type="catalytic activity">
    <reaction evidence="21">
        <text>L-seryl-[protein] + ATP = O-phospho-L-seryl-[protein] + ADP + H(+)</text>
        <dbReference type="Rhea" id="RHEA:17989"/>
        <dbReference type="Rhea" id="RHEA-COMP:9863"/>
        <dbReference type="Rhea" id="RHEA-COMP:11604"/>
        <dbReference type="ChEBI" id="CHEBI:15378"/>
        <dbReference type="ChEBI" id="CHEBI:29999"/>
        <dbReference type="ChEBI" id="CHEBI:30616"/>
        <dbReference type="ChEBI" id="CHEBI:83421"/>
        <dbReference type="ChEBI" id="CHEBI:456216"/>
        <dbReference type="EC" id="2.7.12.2"/>
    </reaction>
</comment>
<keyword evidence="9" id="KW-0479">Metal-binding</keyword>
<evidence type="ECO:0000256" key="28">
    <source>
        <dbReference type="SAM" id="Coils"/>
    </source>
</evidence>
<evidence type="ECO:0000259" key="31">
    <source>
        <dbReference type="PROSITE" id="PS50011"/>
    </source>
</evidence>
<keyword evidence="15" id="KW-0346">Stress response</keyword>
<dbReference type="FunFam" id="3.30.200.20:FF:000040">
    <property type="entry name" value="Dual specificity mitogen-activated protein kinase kinase"/>
    <property type="match status" value="1"/>
</dbReference>
<dbReference type="SMART" id="SM00220">
    <property type="entry name" value="S_TKc"/>
    <property type="match status" value="1"/>
</dbReference>
<keyword evidence="4" id="KW-0963">Cytoplasm</keyword>
<dbReference type="GO" id="GO:0005634">
    <property type="term" value="C:nucleus"/>
    <property type="evidence" value="ECO:0007669"/>
    <property type="project" value="UniProtKB-SubCell"/>
</dbReference>
<dbReference type="GO" id="GO:0004708">
    <property type="term" value="F:MAP kinase kinase activity"/>
    <property type="evidence" value="ECO:0007669"/>
    <property type="project" value="UniProtKB-EC"/>
</dbReference>
<feature type="compositionally biased region" description="Pro residues" evidence="29">
    <location>
        <begin position="521"/>
        <end position="534"/>
    </location>
</feature>
<evidence type="ECO:0000256" key="7">
    <source>
        <dbReference type="ARBA" id="ARBA00022679"/>
    </source>
</evidence>
<dbReference type="FunFam" id="1.10.510.10:FF:000214">
    <property type="entry name" value="Dual specificity mitogen-activated protein kinase kinase 7"/>
    <property type="match status" value="1"/>
</dbReference>
<keyword evidence="8" id="KW-0053">Apoptosis</keyword>
<keyword evidence="5" id="KW-0723">Serine/threonine-protein kinase</keyword>
<dbReference type="Gene3D" id="3.30.200.20">
    <property type="entry name" value="Phosphorylase Kinase, domain 1"/>
    <property type="match status" value="1"/>
</dbReference>
<keyword evidence="33" id="KW-1185">Reference proteome</keyword>
<dbReference type="GO" id="GO:0006950">
    <property type="term" value="P:response to stress"/>
    <property type="evidence" value="ECO:0007669"/>
    <property type="project" value="UniProtKB-ARBA"/>
</dbReference>
<reference evidence="32 33" key="1">
    <citation type="submission" date="2022-05" db="EMBL/GenBank/DDBJ databases">
        <title>A multi-omics perspective on studying reproductive biology in Daphnia sinensis.</title>
        <authorList>
            <person name="Jia J."/>
        </authorList>
    </citation>
    <scope>NUCLEOTIDE SEQUENCE [LARGE SCALE GENOMIC DNA]</scope>
    <source>
        <strain evidence="32 33">WSL</strain>
    </source>
</reference>
<dbReference type="InterPro" id="IPR008271">
    <property type="entry name" value="Ser/Thr_kinase_AS"/>
</dbReference>
<keyword evidence="18" id="KW-0539">Nucleus</keyword>
<evidence type="ECO:0000256" key="27">
    <source>
        <dbReference type="ARBA" id="ARBA00083185"/>
    </source>
</evidence>
<comment type="catalytic activity">
    <reaction evidence="23">
        <text>L-tyrosyl-[protein] + ATP = O-phospho-L-tyrosyl-[protein] + ADP + H(+)</text>
        <dbReference type="Rhea" id="RHEA:10596"/>
        <dbReference type="Rhea" id="RHEA-COMP:10136"/>
        <dbReference type="Rhea" id="RHEA-COMP:20101"/>
        <dbReference type="ChEBI" id="CHEBI:15378"/>
        <dbReference type="ChEBI" id="CHEBI:30616"/>
        <dbReference type="ChEBI" id="CHEBI:46858"/>
        <dbReference type="ChEBI" id="CHEBI:61978"/>
        <dbReference type="ChEBI" id="CHEBI:456216"/>
        <dbReference type="EC" id="2.7.12.2"/>
    </reaction>
</comment>
<feature type="compositionally biased region" description="Pro residues" evidence="29">
    <location>
        <begin position="634"/>
        <end position="653"/>
    </location>
</feature>
<dbReference type="GO" id="GO:1902533">
    <property type="term" value="P:positive regulation of intracellular signal transduction"/>
    <property type="evidence" value="ECO:0007669"/>
    <property type="project" value="UniProtKB-ARBA"/>
</dbReference>
<gene>
    <name evidence="32" type="ORF">GHT06_010208</name>
</gene>
<dbReference type="EMBL" id="WJBH02000002">
    <property type="protein sequence ID" value="KAI9562754.1"/>
    <property type="molecule type" value="Genomic_DNA"/>
</dbReference>
<dbReference type="AlphaFoldDB" id="A0AAD5Q047"/>
<dbReference type="Gene3D" id="1.10.510.10">
    <property type="entry name" value="Transferase(Phosphotransferase) domain 1"/>
    <property type="match status" value="1"/>
</dbReference>
<evidence type="ECO:0000256" key="17">
    <source>
        <dbReference type="ARBA" id="ARBA00023137"/>
    </source>
</evidence>
<organism evidence="32 33">
    <name type="scientific">Daphnia sinensis</name>
    <dbReference type="NCBI Taxonomy" id="1820382"/>
    <lineage>
        <taxon>Eukaryota</taxon>
        <taxon>Metazoa</taxon>
        <taxon>Ecdysozoa</taxon>
        <taxon>Arthropoda</taxon>
        <taxon>Crustacea</taxon>
        <taxon>Branchiopoda</taxon>
        <taxon>Diplostraca</taxon>
        <taxon>Cladocera</taxon>
        <taxon>Anomopoda</taxon>
        <taxon>Daphniidae</taxon>
        <taxon>Daphnia</taxon>
        <taxon>Daphnia similis group</taxon>
    </lineage>
</organism>
<proteinExistence type="inferred from homology"/>
<feature type="region of interest" description="Disordered" evidence="29">
    <location>
        <begin position="476"/>
        <end position="654"/>
    </location>
</feature>
<comment type="cofactor">
    <cofactor evidence="1">
        <name>Mg(2+)</name>
        <dbReference type="ChEBI" id="CHEBI:18420"/>
    </cofactor>
</comment>
<dbReference type="InterPro" id="IPR000719">
    <property type="entry name" value="Prot_kinase_dom"/>
</dbReference>
<evidence type="ECO:0000256" key="1">
    <source>
        <dbReference type="ARBA" id="ARBA00001946"/>
    </source>
</evidence>
<keyword evidence="13" id="KW-0460">Magnesium</keyword>
<dbReference type="GO" id="GO:0043408">
    <property type="term" value="P:regulation of MAPK cascade"/>
    <property type="evidence" value="ECO:0007669"/>
    <property type="project" value="UniProtKB-ARBA"/>
</dbReference>
<feature type="compositionally biased region" description="Low complexity" evidence="29">
    <location>
        <begin position="479"/>
        <end position="493"/>
    </location>
</feature>
<evidence type="ECO:0000256" key="9">
    <source>
        <dbReference type="ARBA" id="ARBA00022723"/>
    </source>
</evidence>
<dbReference type="InterPro" id="IPR011009">
    <property type="entry name" value="Kinase-like_dom_sf"/>
</dbReference>
<evidence type="ECO:0000256" key="13">
    <source>
        <dbReference type="ARBA" id="ARBA00022842"/>
    </source>
</evidence>
<dbReference type="GO" id="GO:0005524">
    <property type="term" value="F:ATP binding"/>
    <property type="evidence" value="ECO:0007669"/>
    <property type="project" value="UniProtKB-KW"/>
</dbReference>
<evidence type="ECO:0000256" key="25">
    <source>
        <dbReference type="ARBA" id="ARBA00077430"/>
    </source>
</evidence>
<feature type="compositionally biased region" description="Gly residues" evidence="29">
    <location>
        <begin position="766"/>
        <end position="780"/>
    </location>
</feature>
<dbReference type="InterPro" id="IPR052468">
    <property type="entry name" value="Dual_spec_MAPK_kinase"/>
</dbReference>
<dbReference type="GO" id="GO:0043068">
    <property type="term" value="P:positive regulation of programmed cell death"/>
    <property type="evidence" value="ECO:0007669"/>
    <property type="project" value="UniProtKB-ARBA"/>
</dbReference>
<comment type="subcellular location">
    <subcellularLocation>
        <location evidence="3">Cytoplasm</location>
    </subcellularLocation>
    <subcellularLocation>
        <location evidence="2">Nucleus</location>
    </subcellularLocation>
</comment>
<evidence type="ECO:0000256" key="24">
    <source>
        <dbReference type="ARBA" id="ARBA00073834"/>
    </source>
</evidence>
<evidence type="ECO:0000256" key="6">
    <source>
        <dbReference type="ARBA" id="ARBA00022553"/>
    </source>
</evidence>
<feature type="coiled-coil region" evidence="28">
    <location>
        <begin position="18"/>
        <end position="45"/>
    </location>
</feature>
<evidence type="ECO:0000256" key="20">
    <source>
        <dbReference type="ARBA" id="ARBA00038999"/>
    </source>
</evidence>
<feature type="compositionally biased region" description="Low complexity" evidence="29">
    <location>
        <begin position="694"/>
        <end position="704"/>
    </location>
</feature>
<comment type="similarity">
    <text evidence="19">Belongs to the protein kinase superfamily. STE Ser/Thr protein kinase family. MAP kinase kinase subfamily.</text>
</comment>
<feature type="compositionally biased region" description="Low complexity" evidence="29">
    <location>
        <begin position="537"/>
        <end position="553"/>
    </location>
</feature>
<dbReference type="GO" id="GO:0006915">
    <property type="term" value="P:apoptotic process"/>
    <property type="evidence" value="ECO:0007669"/>
    <property type="project" value="UniProtKB-KW"/>
</dbReference>
<dbReference type="GO" id="GO:0004674">
    <property type="term" value="F:protein serine/threonine kinase activity"/>
    <property type="evidence" value="ECO:0007669"/>
    <property type="project" value="UniProtKB-KW"/>
</dbReference>
<evidence type="ECO:0000256" key="8">
    <source>
        <dbReference type="ARBA" id="ARBA00022703"/>
    </source>
</evidence>
<evidence type="ECO:0000256" key="15">
    <source>
        <dbReference type="ARBA" id="ARBA00023016"/>
    </source>
</evidence>
<dbReference type="PANTHER" id="PTHR47238:SF2">
    <property type="entry name" value="DUAL SPECIFICITY MITOGEN-ACTIVATED PROTEIN KINASE KINASE HEMIPTEROUS"/>
    <property type="match status" value="1"/>
</dbReference>
<evidence type="ECO:0000256" key="3">
    <source>
        <dbReference type="ARBA" id="ARBA00004496"/>
    </source>
</evidence>
<keyword evidence="30" id="KW-0812">Transmembrane</keyword>
<evidence type="ECO:0000256" key="26">
    <source>
        <dbReference type="ARBA" id="ARBA00081151"/>
    </source>
</evidence>
<dbReference type="GO" id="GO:0005737">
    <property type="term" value="C:cytoplasm"/>
    <property type="evidence" value="ECO:0007669"/>
    <property type="project" value="UniProtKB-SubCell"/>
</dbReference>
<dbReference type="CDD" id="cd06618">
    <property type="entry name" value="PKc_MKK7"/>
    <property type="match status" value="1"/>
</dbReference>
<dbReference type="PROSITE" id="PS50011">
    <property type="entry name" value="PROTEIN_KINASE_DOM"/>
    <property type="match status" value="1"/>
</dbReference>
<evidence type="ECO:0000256" key="11">
    <source>
        <dbReference type="ARBA" id="ARBA00022777"/>
    </source>
</evidence>
<keyword evidence="14" id="KW-0007">Acetylation</keyword>
<evidence type="ECO:0000256" key="16">
    <source>
        <dbReference type="ARBA" id="ARBA00023054"/>
    </source>
</evidence>
<evidence type="ECO:0000256" key="21">
    <source>
        <dbReference type="ARBA" id="ARBA00049014"/>
    </source>
</evidence>
<dbReference type="PROSITE" id="PS00108">
    <property type="entry name" value="PROTEIN_KINASE_ST"/>
    <property type="match status" value="1"/>
</dbReference>
<keyword evidence="16 28" id="KW-0175">Coiled coil</keyword>
<evidence type="ECO:0000256" key="2">
    <source>
        <dbReference type="ARBA" id="ARBA00004123"/>
    </source>
</evidence>
<feature type="compositionally biased region" description="Pro residues" evidence="29">
    <location>
        <begin position="495"/>
        <end position="507"/>
    </location>
</feature>
<feature type="compositionally biased region" description="Pro residues" evidence="29">
    <location>
        <begin position="747"/>
        <end position="757"/>
    </location>
</feature>
<evidence type="ECO:0000313" key="33">
    <source>
        <dbReference type="Proteomes" id="UP000820818"/>
    </source>
</evidence>
<dbReference type="PANTHER" id="PTHR47238">
    <property type="entry name" value="MITOGEN-ACTIVATED PROTEIN KINASE KINASE 5"/>
    <property type="match status" value="1"/>
</dbReference>
<evidence type="ECO:0000256" key="14">
    <source>
        <dbReference type="ARBA" id="ARBA00022990"/>
    </source>
</evidence>
<feature type="region of interest" description="Disordered" evidence="29">
    <location>
        <begin position="747"/>
        <end position="827"/>
    </location>
</feature>
<feature type="compositionally biased region" description="Polar residues" evidence="29">
    <location>
        <begin position="407"/>
        <end position="420"/>
    </location>
</feature>
<keyword evidence="10" id="KW-0547">Nucleotide-binding</keyword>
<keyword evidence="11" id="KW-0418">Kinase</keyword>
<keyword evidence="30" id="KW-0472">Membrane</keyword>
<evidence type="ECO:0000256" key="30">
    <source>
        <dbReference type="SAM" id="Phobius"/>
    </source>
</evidence>